<dbReference type="Pfam" id="PF00497">
    <property type="entry name" value="SBP_bac_3"/>
    <property type="match status" value="1"/>
</dbReference>
<dbReference type="InterPro" id="IPR001638">
    <property type="entry name" value="Solute-binding_3/MltF_N"/>
</dbReference>
<accession>A0A1V1P0X6</accession>
<proteinExistence type="predicted"/>
<reference evidence="3" key="1">
    <citation type="submission" date="2012-11" db="EMBL/GenBank/DDBJ databases">
        <authorList>
            <person name="Lucero-Rivera Y.E."/>
            <person name="Tovar-Ramirez D."/>
        </authorList>
    </citation>
    <scope>NUCLEOTIDE SEQUENCE [LARGE SCALE GENOMIC DNA]</scope>
    <source>
        <strain evidence="3">Araruama</strain>
    </source>
</reference>
<name>A0A1V1P0X6_9BACT</name>
<comment type="caution">
    <text evidence="2">The sequence shown here is derived from an EMBL/GenBank/DDBJ whole genome shotgun (WGS) entry which is preliminary data.</text>
</comment>
<evidence type="ECO:0000259" key="1">
    <source>
        <dbReference type="Pfam" id="PF00497"/>
    </source>
</evidence>
<dbReference type="SUPFAM" id="SSF53850">
    <property type="entry name" value="Periplasmic binding protein-like II"/>
    <property type="match status" value="1"/>
</dbReference>
<evidence type="ECO:0000313" key="3">
    <source>
        <dbReference type="Proteomes" id="UP000189670"/>
    </source>
</evidence>
<gene>
    <name evidence="2" type="ORF">OMM_10447</name>
</gene>
<organism evidence="2 3">
    <name type="scientific">Candidatus Magnetoglobus multicellularis str. Araruama</name>
    <dbReference type="NCBI Taxonomy" id="890399"/>
    <lineage>
        <taxon>Bacteria</taxon>
        <taxon>Pseudomonadati</taxon>
        <taxon>Thermodesulfobacteriota</taxon>
        <taxon>Desulfobacteria</taxon>
        <taxon>Desulfobacterales</taxon>
        <taxon>Desulfobacteraceae</taxon>
        <taxon>Candidatus Magnetoglobus</taxon>
    </lineage>
</organism>
<evidence type="ECO:0000313" key="2">
    <source>
        <dbReference type="EMBL" id="ETR68517.1"/>
    </source>
</evidence>
<feature type="domain" description="Solute-binding protein family 3/N-terminal" evidence="1">
    <location>
        <begin position="20"/>
        <end position="120"/>
    </location>
</feature>
<feature type="non-terminal residue" evidence="2">
    <location>
        <position position="139"/>
    </location>
</feature>
<dbReference type="EMBL" id="ATBP01000926">
    <property type="protein sequence ID" value="ETR68517.1"/>
    <property type="molecule type" value="Genomic_DNA"/>
</dbReference>
<protein>
    <submittedName>
        <fullName evidence="2">Polar amino acid transport system substrate-binding protein</fullName>
    </submittedName>
</protein>
<dbReference type="Gene3D" id="3.40.190.10">
    <property type="entry name" value="Periplasmic binding protein-like II"/>
    <property type="match status" value="1"/>
</dbReference>
<dbReference type="AlphaFoldDB" id="A0A1V1P0X6"/>
<dbReference type="Proteomes" id="UP000189670">
    <property type="component" value="Unassembled WGS sequence"/>
</dbReference>
<sequence length="139" mass="15942">MQVAIAGQVVTLASLEWEPYIGPNMDNNGYVYEIVDEAFKRSGINVDIRFLPWARAVKTAQTGKRDGLFPEYYDEGRLKDFVFSESFPGGPVGLYKRKDNKVKFESDPQKNQTEALKALKQYRFGVVRDYINTKEFDEA</sequence>